<dbReference type="GO" id="GO:0003724">
    <property type="term" value="F:RNA helicase activity"/>
    <property type="evidence" value="ECO:0007669"/>
    <property type="project" value="UniProtKB-EC"/>
</dbReference>
<evidence type="ECO:0000256" key="2">
    <source>
        <dbReference type="ARBA" id="ARBA00022801"/>
    </source>
</evidence>
<dbReference type="SUPFAM" id="SSF52540">
    <property type="entry name" value="P-loop containing nucleoside triphosphate hydrolases"/>
    <property type="match status" value="2"/>
</dbReference>
<evidence type="ECO:0000256" key="3">
    <source>
        <dbReference type="ARBA" id="ARBA00022806"/>
    </source>
</evidence>
<sequence>MSEHEGYKQPLGEKQSLGEKQPLGKKQPLVEKPLSGEGPQKTPFTQLNIEEPILFSLLIQRYLFCASIQAKAIPLIAKKENVLLHSETGSGKTLCFVIPMLQNLVKSKLGAIRRDRLFTSSCGEAKEGEDEEEEDDCYNEDRVNRIYNKFENVNIEKGIPPVDINVAKFMQHSRASLEGKTHKKGGAVGNQAGVTKDGQHPPRGNNVQFEPIKEEVKKAIRCTTSENKSKKKIQVNGVIVAPTRELSMQIYDVVNKFLFFIRLYFVKKFNIHVDELDKEVFFVNTLLFRGAVKIEEDLKIIKNEKKKKNRYQIVVATPGKLSTLLVDHNCHFDTNELAYLILDEGDKLLEQSFLTYVQDVVRSIVSKDYATCICSATCLQEEKFYNLFSDKRRAFTKCVGGAPPASGSSGMGDVVAASAGAGAAASAADGATTAATPAGSSFQMPEQIENYYITVRNLDKSFFLFKFLSTVVREGEAVIVFLPTCFCVDFFFHLFKNVLNVEKRSAKEIFNQVVTLNERHRNAFSQSDLSLFCKMICYTHKYMGKKKFTLLKIHRKMKDKKRISAYKKIKENKNKRRIKIIFCTDIMSRGINVDIHWVINYDVANKNMTYIHRSGRTGRFDKRGKNIILLNKKEKEYIYFLKNKKVNISNFRKTSMFRDMLSWESRLMRSEDALDAQVREVANLEKGQMGKFGPEKTLSFYGKVRGERVKGREAKGIPPKGDSSGGPPHKGDTAEGPPPKRDDHILLLNNMVNLFLKYIIFFTIENRETYLLSTKAFLSYIEFYKNHQLSFLFPFHKLNLSHLCHSFALVKIPKFKEKSQIKNFKRVGLNTSDIPYRNEEKERKRQEELTRLRSEKRAANEKAEGEKNAEGDKPHKRKQEKKQKKRKTIVQRKHEQRDMEENEIESLFFEENLYKKLKKKKISKDEYDRLLNMENLDKIFSTSPSAGKNQAVAPRKNQAAASNRRKSKKKRKVYNLKVKKRRKGGGKRR</sequence>
<evidence type="ECO:0000313" key="11">
    <source>
        <dbReference type="Proteomes" id="UP000053562"/>
    </source>
</evidence>
<dbReference type="CDD" id="cd18787">
    <property type="entry name" value="SF2_C_DEAD"/>
    <property type="match status" value="1"/>
</dbReference>
<evidence type="ECO:0000256" key="1">
    <source>
        <dbReference type="ARBA" id="ARBA00022741"/>
    </source>
</evidence>
<proteinExistence type="inferred from homology"/>
<evidence type="ECO:0000256" key="7">
    <source>
        <dbReference type="SAM" id="MobiDB-lite"/>
    </source>
</evidence>
<comment type="catalytic activity">
    <reaction evidence="6">
        <text>ATP + H2O = ADP + phosphate + H(+)</text>
        <dbReference type="Rhea" id="RHEA:13065"/>
        <dbReference type="ChEBI" id="CHEBI:15377"/>
        <dbReference type="ChEBI" id="CHEBI:15378"/>
        <dbReference type="ChEBI" id="CHEBI:30616"/>
        <dbReference type="ChEBI" id="CHEBI:43474"/>
        <dbReference type="ChEBI" id="CHEBI:456216"/>
        <dbReference type="EC" id="3.6.4.13"/>
    </reaction>
</comment>
<evidence type="ECO:0000313" key="10">
    <source>
        <dbReference type="EMBL" id="KMZ78229.1"/>
    </source>
</evidence>
<feature type="region of interest" description="Disordered" evidence="7">
    <location>
        <begin position="709"/>
        <end position="742"/>
    </location>
</feature>
<accession>A0A0J9S634</accession>
<feature type="region of interest" description="Disordered" evidence="7">
    <location>
        <begin position="1"/>
        <end position="43"/>
    </location>
</feature>
<evidence type="ECO:0000256" key="6">
    <source>
        <dbReference type="RuleBase" id="RU365068"/>
    </source>
</evidence>
<keyword evidence="1 6" id="KW-0547">Nucleotide-binding</keyword>
<dbReference type="Pfam" id="PF00270">
    <property type="entry name" value="DEAD"/>
    <property type="match status" value="1"/>
</dbReference>
<feature type="compositionally biased region" description="Basic residues" evidence="7">
    <location>
        <begin position="963"/>
        <end position="989"/>
    </location>
</feature>
<gene>
    <name evidence="10" type="ORF">PVIIG_02228</name>
</gene>
<dbReference type="SMART" id="SM00490">
    <property type="entry name" value="HELICc"/>
    <property type="match status" value="1"/>
</dbReference>
<feature type="compositionally biased region" description="Basic residues" evidence="7">
    <location>
        <begin position="874"/>
        <end position="891"/>
    </location>
</feature>
<evidence type="ECO:0000256" key="4">
    <source>
        <dbReference type="ARBA" id="ARBA00022840"/>
    </source>
</evidence>
<keyword evidence="2 6" id="KW-0378">Hydrolase</keyword>
<comment type="similarity">
    <text evidence="6">Belongs to the DEAD box helicase family.</text>
</comment>
<dbReference type="PROSITE" id="PS51192">
    <property type="entry name" value="HELICASE_ATP_BIND_1"/>
    <property type="match status" value="1"/>
</dbReference>
<name>A0A0J9S634_PLAVI</name>
<dbReference type="InterPro" id="IPR014001">
    <property type="entry name" value="Helicase_ATP-bd"/>
</dbReference>
<organism evidence="10 11">
    <name type="scientific">Plasmodium vivax India VII</name>
    <dbReference type="NCBI Taxonomy" id="1077284"/>
    <lineage>
        <taxon>Eukaryota</taxon>
        <taxon>Sar</taxon>
        <taxon>Alveolata</taxon>
        <taxon>Apicomplexa</taxon>
        <taxon>Aconoidasida</taxon>
        <taxon>Haemosporida</taxon>
        <taxon>Plasmodiidae</taxon>
        <taxon>Plasmodium</taxon>
        <taxon>Plasmodium (Plasmodium)</taxon>
    </lineage>
</organism>
<comment type="function">
    <text evidence="6">RNA helicase.</text>
</comment>
<evidence type="ECO:0000259" key="9">
    <source>
        <dbReference type="PROSITE" id="PS51194"/>
    </source>
</evidence>
<dbReference type="PANTHER" id="PTHR24031">
    <property type="entry name" value="RNA HELICASE"/>
    <property type="match status" value="1"/>
</dbReference>
<dbReference type="SMART" id="SM01178">
    <property type="entry name" value="DUF4217"/>
    <property type="match status" value="1"/>
</dbReference>
<evidence type="ECO:0000259" key="8">
    <source>
        <dbReference type="PROSITE" id="PS51192"/>
    </source>
</evidence>
<dbReference type="GO" id="GO:0005524">
    <property type="term" value="F:ATP binding"/>
    <property type="evidence" value="ECO:0007669"/>
    <property type="project" value="UniProtKB-UniRule"/>
</dbReference>
<dbReference type="InterPro" id="IPR027417">
    <property type="entry name" value="P-loop_NTPase"/>
</dbReference>
<feature type="domain" description="Helicase ATP-binding" evidence="8">
    <location>
        <begin position="73"/>
        <end position="396"/>
    </location>
</feature>
<feature type="region of interest" description="Disordered" evidence="7">
    <location>
        <begin position="940"/>
        <end position="989"/>
    </location>
</feature>
<comment type="domain">
    <text evidence="6">The Q motif is unique to and characteristic of the DEAD box family of RNA helicases and controls ATP binding and hydrolysis.</text>
</comment>
<feature type="compositionally biased region" description="Basic and acidic residues" evidence="7">
    <location>
        <begin position="838"/>
        <end position="873"/>
    </location>
</feature>
<dbReference type="Proteomes" id="UP000053562">
    <property type="component" value="Unassembled WGS sequence"/>
</dbReference>
<feature type="domain" description="Helicase C-terminal" evidence="9">
    <location>
        <begin position="508"/>
        <end position="661"/>
    </location>
</feature>
<dbReference type="InterPro" id="IPR025313">
    <property type="entry name" value="SPB4-like_CTE"/>
</dbReference>
<evidence type="ECO:0000256" key="5">
    <source>
        <dbReference type="ARBA" id="ARBA00022884"/>
    </source>
</evidence>
<keyword evidence="3 6" id="KW-0347">Helicase</keyword>
<keyword evidence="5 6" id="KW-0694">RNA-binding</keyword>
<dbReference type="PROSITE" id="PS51194">
    <property type="entry name" value="HELICASE_CTER"/>
    <property type="match status" value="1"/>
</dbReference>
<dbReference type="SMART" id="SM00487">
    <property type="entry name" value="DEXDc"/>
    <property type="match status" value="1"/>
</dbReference>
<dbReference type="InterPro" id="IPR001650">
    <property type="entry name" value="Helicase_C-like"/>
</dbReference>
<reference evidence="10 11" key="1">
    <citation type="submission" date="2011-08" db="EMBL/GenBank/DDBJ databases">
        <title>The Genome Sequence of Plasmodium vivax India VII.</title>
        <authorList>
            <consortium name="The Broad Institute Genome Sequencing Platform"/>
            <consortium name="The Broad Institute Genome Sequencing Center for Infectious Disease"/>
            <person name="Neafsey D."/>
            <person name="Carlton J."/>
            <person name="Barnwell J."/>
            <person name="Collins W."/>
            <person name="Escalante A."/>
            <person name="Mullikin J."/>
            <person name="Saul A."/>
            <person name="Guigo R."/>
            <person name="Camara F."/>
            <person name="Young S.K."/>
            <person name="Zeng Q."/>
            <person name="Gargeya S."/>
            <person name="Fitzgerald M."/>
            <person name="Haas B."/>
            <person name="Abouelleil A."/>
            <person name="Alvarado L."/>
            <person name="Arachchi H.M."/>
            <person name="Berlin A."/>
            <person name="Brown A."/>
            <person name="Chapman S.B."/>
            <person name="Chen Z."/>
            <person name="Dunbar C."/>
            <person name="Freedman E."/>
            <person name="Gearin G."/>
            <person name="Gellesch M."/>
            <person name="Goldberg J."/>
            <person name="Griggs A."/>
            <person name="Gujja S."/>
            <person name="Heiman D."/>
            <person name="Howarth C."/>
            <person name="Larson L."/>
            <person name="Lui A."/>
            <person name="MacDonald P.J.P."/>
            <person name="Montmayeur A."/>
            <person name="Murphy C."/>
            <person name="Neiman D."/>
            <person name="Pearson M."/>
            <person name="Priest M."/>
            <person name="Roberts A."/>
            <person name="Saif S."/>
            <person name="Shea T."/>
            <person name="Shenoy N."/>
            <person name="Sisk P."/>
            <person name="Stolte C."/>
            <person name="Sykes S."/>
            <person name="Wortman J."/>
            <person name="Nusbaum C."/>
            <person name="Birren B."/>
        </authorList>
    </citation>
    <scope>NUCLEOTIDE SEQUENCE [LARGE SCALE GENOMIC DNA]</scope>
    <source>
        <strain evidence="10 11">India VII</strain>
    </source>
</reference>
<dbReference type="EMBL" id="KQ234373">
    <property type="protein sequence ID" value="KMZ78229.1"/>
    <property type="molecule type" value="Genomic_DNA"/>
</dbReference>
<keyword evidence="4 6" id="KW-0067">ATP-binding</keyword>
<dbReference type="Pfam" id="PF00271">
    <property type="entry name" value="Helicase_C"/>
    <property type="match status" value="1"/>
</dbReference>
<dbReference type="AlphaFoldDB" id="A0A0J9S634"/>
<protein>
    <recommendedName>
        <fullName evidence="6">ATP-dependent RNA helicase</fullName>
        <ecNumber evidence="6">3.6.4.13</ecNumber>
    </recommendedName>
</protein>
<dbReference type="OrthoDB" id="7396459at2759"/>
<feature type="region of interest" description="Disordered" evidence="7">
    <location>
        <begin position="838"/>
        <end position="902"/>
    </location>
</feature>
<dbReference type="EC" id="3.6.4.13" evidence="6"/>
<dbReference type="GO" id="GO:0016787">
    <property type="term" value="F:hydrolase activity"/>
    <property type="evidence" value="ECO:0007669"/>
    <property type="project" value="UniProtKB-KW"/>
</dbReference>
<feature type="compositionally biased region" description="Basic and acidic residues" evidence="7">
    <location>
        <begin position="729"/>
        <end position="742"/>
    </location>
</feature>
<dbReference type="InterPro" id="IPR011545">
    <property type="entry name" value="DEAD/DEAH_box_helicase_dom"/>
</dbReference>
<dbReference type="Gene3D" id="3.40.50.300">
    <property type="entry name" value="P-loop containing nucleotide triphosphate hydrolases"/>
    <property type="match status" value="3"/>
</dbReference>
<dbReference type="Pfam" id="PF13959">
    <property type="entry name" value="CTE_SPB4"/>
    <property type="match status" value="1"/>
</dbReference>
<dbReference type="GO" id="GO:0003723">
    <property type="term" value="F:RNA binding"/>
    <property type="evidence" value="ECO:0007669"/>
    <property type="project" value="UniProtKB-UniRule"/>
</dbReference>